<dbReference type="SUPFAM" id="SSF52972">
    <property type="entry name" value="ITPase-like"/>
    <property type="match status" value="1"/>
</dbReference>
<dbReference type="Pfam" id="PF01725">
    <property type="entry name" value="Ham1p_like"/>
    <property type="match status" value="1"/>
</dbReference>
<evidence type="ECO:0000256" key="6">
    <source>
        <dbReference type="ARBA" id="ARBA00022842"/>
    </source>
</evidence>
<evidence type="ECO:0000256" key="9">
    <source>
        <dbReference type="ARBA" id="ARBA00052017"/>
    </source>
</evidence>
<dbReference type="NCBIfam" id="TIGR00042">
    <property type="entry name" value="RdgB/HAM1 family non-canonical purine NTP pyrophosphatase"/>
    <property type="match status" value="1"/>
</dbReference>
<dbReference type="InterPro" id="IPR002637">
    <property type="entry name" value="RdgB/HAM1"/>
</dbReference>
<dbReference type="PANTHER" id="PTHR11067:SF9">
    <property type="entry name" value="INOSINE TRIPHOSPHATE PYROPHOSPHATASE"/>
    <property type="match status" value="1"/>
</dbReference>
<evidence type="ECO:0000313" key="13">
    <source>
        <dbReference type="Proteomes" id="UP000185612"/>
    </source>
</evidence>
<evidence type="ECO:0000256" key="8">
    <source>
        <dbReference type="ARBA" id="ARBA00051875"/>
    </source>
</evidence>
<dbReference type="Proteomes" id="UP000185612">
    <property type="component" value="Unassembled WGS sequence"/>
</dbReference>
<evidence type="ECO:0000256" key="7">
    <source>
        <dbReference type="ARBA" id="ARBA00023080"/>
    </source>
</evidence>
<evidence type="ECO:0000256" key="10">
    <source>
        <dbReference type="HAMAP-Rule" id="MF_01405"/>
    </source>
</evidence>
<feature type="active site" description="Proton acceptor" evidence="10">
    <location>
        <position position="75"/>
    </location>
</feature>
<dbReference type="GO" id="GO:0046872">
    <property type="term" value="F:metal ion binding"/>
    <property type="evidence" value="ECO:0007669"/>
    <property type="project" value="UniProtKB-KW"/>
</dbReference>
<sequence length="201" mass="20881">MTARLVLASHNQHKLAELREILVPLVPGLVPEDIVSAADLALAEPAETGLTFSDNALLKARAACRAAGIVAIADDSGLSVDILGGCPGIFSARWAGGGGDKANLELLLAQLADIAPPHRGAQFVCAAALVHPDGREHVELGQVRGQLLTAPRGTGGFGYDPLFLPTGHQRTTAEMSPAEKNALSHRGRALRALAATVQAWL</sequence>
<protein>
    <recommendedName>
        <fullName evidence="10">dITP/XTP pyrophosphatase</fullName>
        <ecNumber evidence="10">3.6.1.66</ecNumber>
    </recommendedName>
    <alternativeName>
        <fullName evidence="10">Non-canonical purine NTP pyrophosphatase</fullName>
    </alternativeName>
    <alternativeName>
        <fullName evidence="10">Non-standard purine NTP pyrophosphatase</fullName>
    </alternativeName>
    <alternativeName>
        <fullName evidence="10">Nucleoside-triphosphate diphosphatase</fullName>
    </alternativeName>
    <alternativeName>
        <fullName evidence="10">Nucleoside-triphosphate pyrophosphatase</fullName>
        <shortName evidence="10">NTPase</shortName>
    </alternativeName>
</protein>
<dbReference type="AlphaFoldDB" id="A0A1Q5PVU5"/>
<dbReference type="PANTHER" id="PTHR11067">
    <property type="entry name" value="INOSINE TRIPHOSPHATE PYROPHOSPHATASE/HAM1 PROTEIN"/>
    <property type="match status" value="1"/>
</dbReference>
<keyword evidence="4 10" id="KW-0547">Nucleotide-binding</keyword>
<accession>A0A1Q5PVU5</accession>
<evidence type="ECO:0000313" key="12">
    <source>
        <dbReference type="EMBL" id="OKL51687.1"/>
    </source>
</evidence>
<dbReference type="Gene3D" id="3.90.950.10">
    <property type="match status" value="1"/>
</dbReference>
<evidence type="ECO:0000256" key="1">
    <source>
        <dbReference type="ARBA" id="ARBA00008023"/>
    </source>
</evidence>
<comment type="catalytic activity">
    <reaction evidence="8 10">
        <text>dITP + H2O = dIMP + diphosphate + H(+)</text>
        <dbReference type="Rhea" id="RHEA:28342"/>
        <dbReference type="ChEBI" id="CHEBI:15377"/>
        <dbReference type="ChEBI" id="CHEBI:15378"/>
        <dbReference type="ChEBI" id="CHEBI:33019"/>
        <dbReference type="ChEBI" id="CHEBI:61194"/>
        <dbReference type="ChEBI" id="CHEBI:61382"/>
        <dbReference type="EC" id="3.6.1.66"/>
    </reaction>
</comment>
<dbReference type="GO" id="GO:0036220">
    <property type="term" value="F:ITP diphosphatase activity"/>
    <property type="evidence" value="ECO:0007669"/>
    <property type="project" value="UniProtKB-UniRule"/>
</dbReference>
<dbReference type="GO" id="GO:0036222">
    <property type="term" value="F:XTP diphosphatase activity"/>
    <property type="evidence" value="ECO:0007669"/>
    <property type="project" value="UniProtKB-UniRule"/>
</dbReference>
<evidence type="ECO:0000256" key="4">
    <source>
        <dbReference type="ARBA" id="ARBA00022741"/>
    </source>
</evidence>
<dbReference type="FunCoup" id="A0A1Q5PVU5">
    <property type="interactions" value="262"/>
</dbReference>
<comment type="caution">
    <text evidence="10">Lacks conserved residue(s) required for the propagation of feature annotation.</text>
</comment>
<comment type="similarity">
    <text evidence="1 10 11">Belongs to the HAM1 NTPase family.</text>
</comment>
<dbReference type="HAMAP" id="MF_01405">
    <property type="entry name" value="Non_canon_purine_NTPase"/>
    <property type="match status" value="1"/>
</dbReference>
<dbReference type="InterPro" id="IPR020922">
    <property type="entry name" value="dITP/XTP_pyrophosphatase"/>
</dbReference>
<dbReference type="RefSeq" id="WP_073824240.1">
    <property type="nucleotide sequence ID" value="NZ_MQVS01000005.1"/>
</dbReference>
<feature type="binding site" evidence="10">
    <location>
        <begin position="157"/>
        <end position="160"/>
    </location>
    <ligand>
        <name>substrate</name>
    </ligand>
</feature>
<evidence type="ECO:0000256" key="3">
    <source>
        <dbReference type="ARBA" id="ARBA00022723"/>
    </source>
</evidence>
<comment type="subunit">
    <text evidence="2 10">Homodimer.</text>
</comment>
<reference evidence="13" key="1">
    <citation type="submission" date="2016-12" db="EMBL/GenBank/DDBJ databases">
        <authorList>
            <person name="Meng X."/>
        </authorList>
    </citation>
    <scope>NUCLEOTIDE SEQUENCE [LARGE SCALE GENOMIC DNA]</scope>
    <source>
        <strain evidence="13">DSM 20732</strain>
    </source>
</reference>
<dbReference type="InterPro" id="IPR029001">
    <property type="entry name" value="ITPase-like_fam"/>
</dbReference>
<dbReference type="STRING" id="52770.BSZ40_05910"/>
<comment type="catalytic activity">
    <reaction evidence="10">
        <text>ITP + H2O = IMP + diphosphate + H(+)</text>
        <dbReference type="Rhea" id="RHEA:29399"/>
        <dbReference type="ChEBI" id="CHEBI:15377"/>
        <dbReference type="ChEBI" id="CHEBI:15378"/>
        <dbReference type="ChEBI" id="CHEBI:33019"/>
        <dbReference type="ChEBI" id="CHEBI:58053"/>
        <dbReference type="ChEBI" id="CHEBI:61402"/>
        <dbReference type="EC" id="3.6.1.66"/>
    </reaction>
</comment>
<keyword evidence="7 10" id="KW-0546">Nucleotide metabolism</keyword>
<feature type="binding site" evidence="10">
    <location>
        <begin position="185"/>
        <end position="186"/>
    </location>
    <ligand>
        <name>substrate</name>
    </ligand>
</feature>
<evidence type="ECO:0000256" key="11">
    <source>
        <dbReference type="RuleBase" id="RU003781"/>
    </source>
</evidence>
<dbReference type="GO" id="GO:0017111">
    <property type="term" value="F:ribonucleoside triphosphate phosphatase activity"/>
    <property type="evidence" value="ECO:0007669"/>
    <property type="project" value="InterPro"/>
</dbReference>
<dbReference type="FunFam" id="3.90.950.10:FF:000001">
    <property type="entry name" value="dITP/XTP pyrophosphatase"/>
    <property type="match status" value="1"/>
</dbReference>
<comment type="cofactor">
    <cofactor evidence="10">
        <name>Mg(2+)</name>
        <dbReference type="ChEBI" id="CHEBI:18420"/>
    </cofactor>
    <text evidence="10">Binds 1 Mg(2+) ion per subunit.</text>
</comment>
<name>A0A1Q5PVU5_9ACTO</name>
<dbReference type="InParanoid" id="A0A1Q5PVU5"/>
<gene>
    <name evidence="12" type="ORF">BSZ40_05910</name>
</gene>
<comment type="catalytic activity">
    <reaction evidence="9 10">
        <text>XTP + H2O = XMP + diphosphate + H(+)</text>
        <dbReference type="Rhea" id="RHEA:28610"/>
        <dbReference type="ChEBI" id="CHEBI:15377"/>
        <dbReference type="ChEBI" id="CHEBI:15378"/>
        <dbReference type="ChEBI" id="CHEBI:33019"/>
        <dbReference type="ChEBI" id="CHEBI:57464"/>
        <dbReference type="ChEBI" id="CHEBI:61314"/>
        <dbReference type="EC" id="3.6.1.66"/>
    </reaction>
</comment>
<dbReference type="GO" id="GO:0035870">
    <property type="term" value="F:dITP diphosphatase activity"/>
    <property type="evidence" value="ECO:0007669"/>
    <property type="project" value="UniProtKB-UniRule"/>
</dbReference>
<dbReference type="GO" id="GO:0009117">
    <property type="term" value="P:nucleotide metabolic process"/>
    <property type="evidence" value="ECO:0007669"/>
    <property type="project" value="UniProtKB-KW"/>
</dbReference>
<keyword evidence="13" id="KW-1185">Reference proteome</keyword>
<comment type="function">
    <text evidence="10">Pyrophosphatase that catalyzes the hydrolysis of nucleoside triphosphates to their monophosphate derivatives, with a high preference for the non-canonical purine nucleotides XTP (xanthosine triphosphate), dITP (deoxyinosine triphosphate) and ITP. Seems to function as a house-cleaning enzyme that removes non-canonical purine nucleotides from the nucleotide pool, thus preventing their incorporation into DNA/RNA and avoiding chromosomal lesions.</text>
</comment>
<feature type="binding site" evidence="10">
    <location>
        <position position="76"/>
    </location>
    <ligand>
        <name>substrate</name>
    </ligand>
</feature>
<dbReference type="EMBL" id="MQVS01000005">
    <property type="protein sequence ID" value="OKL51687.1"/>
    <property type="molecule type" value="Genomic_DNA"/>
</dbReference>
<keyword evidence="3 10" id="KW-0479">Metal-binding</keyword>
<proteinExistence type="inferred from homology"/>
<dbReference type="GO" id="GO:0009146">
    <property type="term" value="P:purine nucleoside triphosphate catabolic process"/>
    <property type="evidence" value="ECO:0007669"/>
    <property type="project" value="UniProtKB-UniRule"/>
</dbReference>
<keyword evidence="5 10" id="KW-0378">Hydrolase</keyword>
<evidence type="ECO:0000256" key="5">
    <source>
        <dbReference type="ARBA" id="ARBA00022801"/>
    </source>
</evidence>
<dbReference type="CDD" id="cd00515">
    <property type="entry name" value="HAM1"/>
    <property type="match status" value="1"/>
</dbReference>
<keyword evidence="6 10" id="KW-0460">Magnesium</keyword>
<feature type="binding site" evidence="10">
    <location>
        <position position="180"/>
    </location>
    <ligand>
        <name>substrate</name>
    </ligand>
</feature>
<organism evidence="12 13">
    <name type="scientific">Buchananella hordeovulneris</name>
    <dbReference type="NCBI Taxonomy" id="52770"/>
    <lineage>
        <taxon>Bacteria</taxon>
        <taxon>Bacillati</taxon>
        <taxon>Actinomycetota</taxon>
        <taxon>Actinomycetes</taxon>
        <taxon>Actinomycetales</taxon>
        <taxon>Actinomycetaceae</taxon>
        <taxon>Buchananella</taxon>
    </lineage>
</organism>
<feature type="binding site" evidence="10">
    <location>
        <begin position="9"/>
        <end position="14"/>
    </location>
    <ligand>
        <name>substrate</name>
    </ligand>
</feature>
<dbReference type="GO" id="GO:0000166">
    <property type="term" value="F:nucleotide binding"/>
    <property type="evidence" value="ECO:0007669"/>
    <property type="project" value="UniProtKB-KW"/>
</dbReference>
<dbReference type="EC" id="3.6.1.66" evidence="10"/>
<evidence type="ECO:0000256" key="2">
    <source>
        <dbReference type="ARBA" id="ARBA00011738"/>
    </source>
</evidence>
<dbReference type="GO" id="GO:0005829">
    <property type="term" value="C:cytosol"/>
    <property type="evidence" value="ECO:0007669"/>
    <property type="project" value="TreeGrafter"/>
</dbReference>
<feature type="binding site" evidence="10">
    <location>
        <position position="75"/>
    </location>
    <ligand>
        <name>Mg(2+)</name>
        <dbReference type="ChEBI" id="CHEBI:18420"/>
    </ligand>
</feature>
<comment type="caution">
    <text evidence="12">The sequence shown here is derived from an EMBL/GenBank/DDBJ whole genome shotgun (WGS) entry which is preliminary data.</text>
</comment>